<dbReference type="InterPro" id="IPR013106">
    <property type="entry name" value="Ig_V-set"/>
</dbReference>
<dbReference type="Gene3D" id="2.60.40.10">
    <property type="entry name" value="Immunoglobulins"/>
    <property type="match status" value="2"/>
</dbReference>
<dbReference type="InterPro" id="IPR036179">
    <property type="entry name" value="Ig-like_dom_sf"/>
</dbReference>
<dbReference type="Proteomes" id="UP000326458">
    <property type="component" value="Unassembled WGS sequence"/>
</dbReference>
<keyword evidence="9" id="KW-1185">Reference proteome</keyword>
<comment type="caution">
    <text evidence="8">The sequence shown here is derived from an EMBL/GenBank/DDBJ whole genome shotgun (WGS) entry which is preliminary data.</text>
</comment>
<dbReference type="GO" id="GO:0016020">
    <property type="term" value="C:membrane"/>
    <property type="evidence" value="ECO:0007669"/>
    <property type="project" value="UniProtKB-SubCell"/>
</dbReference>
<keyword evidence="6" id="KW-0812">Transmembrane</keyword>
<gene>
    <name evidence="8" type="ORF">FD754_000104</name>
</gene>
<feature type="compositionally biased region" description="Polar residues" evidence="5">
    <location>
        <begin position="303"/>
        <end position="320"/>
    </location>
</feature>
<evidence type="ECO:0000313" key="9">
    <source>
        <dbReference type="Proteomes" id="UP000326458"/>
    </source>
</evidence>
<feature type="transmembrane region" description="Helical" evidence="6">
    <location>
        <begin position="255"/>
        <end position="277"/>
    </location>
</feature>
<dbReference type="InterPro" id="IPR007110">
    <property type="entry name" value="Ig-like_dom"/>
</dbReference>
<comment type="subcellular location">
    <subcellularLocation>
        <location evidence="1">Membrane</location>
    </subcellularLocation>
</comment>
<protein>
    <recommendedName>
        <fullName evidence="7">Ig-like domain-containing protein</fullName>
    </recommendedName>
</protein>
<evidence type="ECO:0000256" key="5">
    <source>
        <dbReference type="SAM" id="MobiDB-lite"/>
    </source>
</evidence>
<evidence type="ECO:0000256" key="6">
    <source>
        <dbReference type="SAM" id="Phobius"/>
    </source>
</evidence>
<dbReference type="EMBL" id="VCEA01000001">
    <property type="protein sequence ID" value="KAB0355948.1"/>
    <property type="molecule type" value="Genomic_DNA"/>
</dbReference>
<evidence type="ECO:0000259" key="7">
    <source>
        <dbReference type="PROSITE" id="PS50835"/>
    </source>
</evidence>
<reference evidence="8 9" key="1">
    <citation type="submission" date="2019-06" db="EMBL/GenBank/DDBJ databases">
        <title>Discovery of a novel chromosome fission-fusion reversal in muntjac.</title>
        <authorList>
            <person name="Mudd A.B."/>
            <person name="Bredeson J.V."/>
            <person name="Baum R."/>
            <person name="Hockemeyer D."/>
            <person name="Rokhsar D.S."/>
        </authorList>
    </citation>
    <scope>NUCLEOTIDE SEQUENCE [LARGE SCALE GENOMIC DNA]</scope>
    <source>
        <strain evidence="8">UTSW_UCB_Mm</strain>
        <tissue evidence="8">Fibroblast cell line</tissue>
    </source>
</reference>
<dbReference type="PANTHER" id="PTHR12080">
    <property type="entry name" value="SIGNALING LYMPHOCYTIC ACTIVATION MOLECULE"/>
    <property type="match status" value="1"/>
</dbReference>
<dbReference type="InterPro" id="IPR013783">
    <property type="entry name" value="Ig-like_fold"/>
</dbReference>
<evidence type="ECO:0000256" key="2">
    <source>
        <dbReference type="ARBA" id="ARBA00022729"/>
    </source>
</evidence>
<dbReference type="InterPro" id="IPR015631">
    <property type="entry name" value="CD2/SLAM_rcpt"/>
</dbReference>
<keyword evidence="4" id="KW-0325">Glycoprotein</keyword>
<keyword evidence="2" id="KW-0732">Signal</keyword>
<feature type="compositionally biased region" description="Basic and acidic residues" evidence="5">
    <location>
        <begin position="290"/>
        <end position="301"/>
    </location>
</feature>
<dbReference type="AlphaFoldDB" id="A0A5N3W4E4"/>
<dbReference type="SUPFAM" id="SSF48726">
    <property type="entry name" value="Immunoglobulin"/>
    <property type="match status" value="2"/>
</dbReference>
<dbReference type="Pfam" id="PF07686">
    <property type="entry name" value="V-set"/>
    <property type="match status" value="1"/>
</dbReference>
<evidence type="ECO:0000256" key="4">
    <source>
        <dbReference type="ARBA" id="ARBA00023180"/>
    </source>
</evidence>
<evidence type="ECO:0000313" key="8">
    <source>
        <dbReference type="EMBL" id="KAB0355948.1"/>
    </source>
</evidence>
<accession>A0A5N3W4E4</accession>
<feature type="region of interest" description="Disordered" evidence="5">
    <location>
        <begin position="290"/>
        <end position="320"/>
    </location>
</feature>
<evidence type="ECO:0000256" key="3">
    <source>
        <dbReference type="ARBA" id="ARBA00023136"/>
    </source>
</evidence>
<dbReference type="CDD" id="cd00096">
    <property type="entry name" value="Ig"/>
    <property type="match status" value="1"/>
</dbReference>
<dbReference type="PROSITE" id="PS50835">
    <property type="entry name" value="IG_LIKE"/>
    <property type="match status" value="1"/>
</dbReference>
<feature type="domain" description="Ig-like" evidence="7">
    <location>
        <begin position="149"/>
        <end position="235"/>
    </location>
</feature>
<dbReference type="PANTHER" id="PTHR12080:SF110">
    <property type="entry name" value="IG-LIKE DOMAIN-CONTAINING PROTEIN"/>
    <property type="match status" value="1"/>
</dbReference>
<organism evidence="8 9">
    <name type="scientific">Muntiacus muntjak</name>
    <name type="common">Barking deer</name>
    <name type="synonym">Indian muntjac</name>
    <dbReference type="NCBI Taxonomy" id="9888"/>
    <lineage>
        <taxon>Eukaryota</taxon>
        <taxon>Metazoa</taxon>
        <taxon>Chordata</taxon>
        <taxon>Craniata</taxon>
        <taxon>Vertebrata</taxon>
        <taxon>Euteleostomi</taxon>
        <taxon>Mammalia</taxon>
        <taxon>Eutheria</taxon>
        <taxon>Laurasiatheria</taxon>
        <taxon>Artiodactyla</taxon>
        <taxon>Ruminantia</taxon>
        <taxon>Pecora</taxon>
        <taxon>Cervidae</taxon>
        <taxon>Muntiacinae</taxon>
        <taxon>Muntiacus</taxon>
    </lineage>
</organism>
<proteinExistence type="predicted"/>
<evidence type="ECO:0000256" key="1">
    <source>
        <dbReference type="ARBA" id="ARBA00004370"/>
    </source>
</evidence>
<name>A0A5N3W4E4_MUNMU</name>
<keyword evidence="6" id="KW-1133">Transmembrane helix</keyword>
<sequence length="320" mass="35544">MSQSSVTQYHGVTSICVCICSTVVQSSGPRDSEAQDSGFVPMYGIRGGSVLFQVIKEQEADPEEVSWGFGPQSNYRVLLRVRRGADTPTWVSLQDKYQQRVQVPSLMSLRIENLTLEDSGQYRARASFTEGIESTEVFHLTVDEPVIIPEILVKSSSITSSWCNVTLECKVPGHREDLSVTWESKGLPRELEWSGTPEVAPNTWELTVNLPLIQSSANLTCVVSNHVEKETASVDFAQVCSDSSQEQTISGPFGVFLYITVLVLYFLGTGLCVWKIYKRERNMDTGREEALQEDQRNHDDGNGTEQTSTSASVLPMNTQD</sequence>
<keyword evidence="3 6" id="KW-0472">Membrane</keyword>